<name>A0AAU6U625_UNCXX</name>
<organism evidence="1">
    <name type="scientific">bacterium 19CA06SA08-2</name>
    <dbReference type="NCBI Taxonomy" id="2920658"/>
    <lineage>
        <taxon>Bacteria</taxon>
    </lineage>
</organism>
<sequence length="831" mass="91936">MIDQSDLACRIASEESLHQAGIGTCSLALQIGLFFDSNQRNIYADEDDHRLTNIGRLFRAHPREMNAALTSSYLYDKVYIPGLGTELDDSPAERLDSILDARQQALTGDYIDELVGQVKETAVDAIKDKGDWSKVLTNKLGDLLTLKSSFDASYSTVINAVKRGAVEAVAPIRDNWFVADLLMTGVDARVDYAKNKFKQNVADAKKLNQLPIKLIQVSVFGADLGATLARRFIEELLESICTKSGEEYRYEESKVEIIFAGLFDCSRRGRLDQGDGVSMLADATGTVFKAAAPATSLLGAKVIDYDKPLHPAVKKALHLVAAHERRVYRPLLPLGPLKSDWSELLCPGISEDVTGGLLPNEQRPSAELCRVPLRKMYDNARAAQVPFPNFRTLQKTSRKVASYFIMRDSLAGYSVEHFSDGYMKSVTAKYPYGKAPSSEGFQVHLYAYADWLGEKYQEYLALKRDAGQWDFTKRSQIDEQWGWLAQVKAEADQFLRTHSNALGGYDGSAGMRGSIIYKAAIRVVHRNIEDGSKKTSPLIAAFFNYFMHDFTADDIKRATLSQHLGHFFVPRGIEAIDEVVADSNEDRWKIPPRGMGAPVSISTGLIEKKVDSVSYVPIGNALNKINSGFISAVLLDGAMLSGDKCMFSIAENALNDATTFYSLELTHQRERVNAGARKYAEYAYWAPQGGSVDIPVHPRDGEPNYVFTPDFSGCCLVVDKINDTTLRVRHVEGGKEEVQYNTLQASEIGNGMVGHMLYDDYGIINGSENRCGFAFMVYSGGRWVIKWQANVGTMKLVKKKATGLFSKTECETALVTIPPKVFATGSRAIEV</sequence>
<gene>
    <name evidence="1" type="ORF">MRM75_22575</name>
</gene>
<dbReference type="AlphaFoldDB" id="A0AAU6U625"/>
<reference evidence="1" key="1">
    <citation type="submission" date="2022-03" db="EMBL/GenBank/DDBJ databases">
        <title>Sea Food Isolates.</title>
        <authorList>
            <person name="Li c."/>
        </authorList>
    </citation>
    <scope>NUCLEOTIDE SEQUENCE</scope>
    <source>
        <strain evidence="1">19CA06SA08-2</strain>
    </source>
</reference>
<accession>A0AAU6U625</accession>
<proteinExistence type="predicted"/>
<evidence type="ECO:0000313" key="1">
    <source>
        <dbReference type="EMBL" id="XAG69326.1"/>
    </source>
</evidence>
<dbReference type="EMBL" id="CP095353">
    <property type="protein sequence ID" value="XAG69326.1"/>
    <property type="molecule type" value="Genomic_DNA"/>
</dbReference>
<protein>
    <submittedName>
        <fullName evidence="1">DUF2235 domain-containing protein</fullName>
    </submittedName>
</protein>